<gene>
    <name evidence="3" type="ORF">GAH_01507</name>
</gene>
<dbReference type="GO" id="GO:0003700">
    <property type="term" value="F:DNA-binding transcription factor activity"/>
    <property type="evidence" value="ECO:0007669"/>
    <property type="project" value="InterPro"/>
</dbReference>
<dbReference type="OrthoDB" id="123711at2157"/>
<evidence type="ECO:0000259" key="2">
    <source>
        <dbReference type="PROSITE" id="PS50987"/>
    </source>
</evidence>
<feature type="domain" description="HTH arsR-type" evidence="2">
    <location>
        <begin position="28"/>
        <end position="105"/>
    </location>
</feature>
<reference evidence="3 4" key="1">
    <citation type="submission" date="2015-04" db="EMBL/GenBank/DDBJ databases">
        <title>The complete genome sequence of the hyperthermophilic, obligate iron-reducing archaeon Geoglobus ahangari strain 234T.</title>
        <authorList>
            <person name="Manzella M.P."/>
            <person name="Holmes D.E."/>
            <person name="Rocheleau J.M."/>
            <person name="Chung A."/>
            <person name="Reguera G."/>
            <person name="Kashefi K."/>
        </authorList>
    </citation>
    <scope>NUCLEOTIDE SEQUENCE [LARGE SCALE GENOMIC DNA]</scope>
    <source>
        <strain evidence="3 4">234</strain>
    </source>
</reference>
<dbReference type="SUPFAM" id="SSF46785">
    <property type="entry name" value="Winged helix' DNA-binding domain"/>
    <property type="match status" value="1"/>
</dbReference>
<name>A0A0F7ID29_9EURY</name>
<dbReference type="Gene3D" id="1.10.10.10">
    <property type="entry name" value="Winged helix-like DNA-binding domain superfamily/Winged helix DNA-binding domain"/>
    <property type="match status" value="1"/>
</dbReference>
<dbReference type="Pfam" id="PF01978">
    <property type="entry name" value="TrmB"/>
    <property type="match status" value="1"/>
</dbReference>
<organism evidence="3 4">
    <name type="scientific">Geoglobus ahangari</name>
    <dbReference type="NCBI Taxonomy" id="113653"/>
    <lineage>
        <taxon>Archaea</taxon>
        <taxon>Methanobacteriati</taxon>
        <taxon>Methanobacteriota</taxon>
        <taxon>Archaeoglobi</taxon>
        <taxon>Archaeoglobales</taxon>
        <taxon>Archaeoglobaceae</taxon>
        <taxon>Geoglobus</taxon>
    </lineage>
</organism>
<feature type="coiled-coil region" evidence="1">
    <location>
        <begin position="3"/>
        <end position="33"/>
    </location>
</feature>
<dbReference type="InterPro" id="IPR036390">
    <property type="entry name" value="WH_DNA-bd_sf"/>
</dbReference>
<evidence type="ECO:0000256" key="1">
    <source>
        <dbReference type="SAM" id="Coils"/>
    </source>
</evidence>
<dbReference type="HOGENOM" id="CLU_165235_0_0_2"/>
<proteinExistence type="predicted"/>
<dbReference type="InterPro" id="IPR036388">
    <property type="entry name" value="WH-like_DNA-bd_sf"/>
</dbReference>
<dbReference type="AlphaFoldDB" id="A0A0F7ID29"/>
<dbReference type="PROSITE" id="PS50987">
    <property type="entry name" value="HTH_ARSR_2"/>
    <property type="match status" value="1"/>
</dbReference>
<dbReference type="EMBL" id="CP011267">
    <property type="protein sequence ID" value="AKG91202.1"/>
    <property type="molecule type" value="Genomic_DNA"/>
</dbReference>
<dbReference type="Proteomes" id="UP000034723">
    <property type="component" value="Chromosome"/>
</dbReference>
<evidence type="ECO:0000313" key="4">
    <source>
        <dbReference type="Proteomes" id="UP000034723"/>
    </source>
</evidence>
<dbReference type="InterPro" id="IPR002831">
    <property type="entry name" value="Tscrpt_reg_TrmB_N"/>
</dbReference>
<dbReference type="KEGG" id="gah:GAH_01507"/>
<dbReference type="InParanoid" id="A0A0F7ID29"/>
<dbReference type="GeneID" id="24804077"/>
<sequence length="105" mass="12098">MERDDLIEILIEIRNLLERIERKMDEIAGRERKRPDIDPLALLELPGSLRTTYMALMELKEATAEEVASVTGRGRPSESHYLNTLVKMGYASKKRVGKKVYYFLG</sequence>
<dbReference type="RefSeq" id="WP_052747810.1">
    <property type="nucleotide sequence ID" value="NZ_CP011267.1"/>
</dbReference>
<protein>
    <recommendedName>
        <fullName evidence="2">HTH arsR-type domain-containing protein</fullName>
    </recommendedName>
</protein>
<keyword evidence="1" id="KW-0175">Coiled coil</keyword>
<dbReference type="STRING" id="113653.GAH_01507"/>
<dbReference type="InterPro" id="IPR001845">
    <property type="entry name" value="HTH_ArsR_DNA-bd_dom"/>
</dbReference>
<evidence type="ECO:0000313" key="3">
    <source>
        <dbReference type="EMBL" id="AKG91202.1"/>
    </source>
</evidence>
<keyword evidence="4" id="KW-1185">Reference proteome</keyword>
<accession>A0A0F7ID29</accession>